<name>A0ABV7CHB9_9GAMM</name>
<organism evidence="2 3">
    <name type="scientific">Pseudoalteromonas fenneropenaei</name>
    <dbReference type="NCBI Taxonomy" id="1737459"/>
    <lineage>
        <taxon>Bacteria</taxon>
        <taxon>Pseudomonadati</taxon>
        <taxon>Pseudomonadota</taxon>
        <taxon>Gammaproteobacteria</taxon>
        <taxon>Alteromonadales</taxon>
        <taxon>Pseudoalteromonadaceae</taxon>
        <taxon>Pseudoalteromonas</taxon>
    </lineage>
</organism>
<dbReference type="Proteomes" id="UP001595453">
    <property type="component" value="Unassembled WGS sequence"/>
</dbReference>
<sequence length="344" mass="38345">MGVFSILSGCSQDHPITESKLNVAAVNYPVFYPKLSSIQPTQQYFGRIQGMESFDKALFAPARVVKVYVTEGQQVKLGQHLMTLYSPFLVEQRQASQMELASARAHWQLQDKERIRLNTLYAKGLVTQQALDANHRDWDVALQRVVQAEAKVTKALNELAETEVIAEHDGVITRLYLRAGSFAPANTPLLRFESTAVQIVRFQVPEATALQLEIGALAGLKFGENDETLTAELVERAIPAPLGPALYTLTMRLQHSIASHLGRIVSLHLPLYQQPLYEVDYAGLHYTAKGEAYLLINRQPVEKIIVKVHGFTERAILVSGPLHETMPIIAQIMAKLKLNLSELN</sequence>
<gene>
    <name evidence="2" type="ORF">ACFOEE_05450</name>
</gene>
<reference evidence="3" key="1">
    <citation type="journal article" date="2019" name="Int. J. Syst. Evol. Microbiol.">
        <title>The Global Catalogue of Microorganisms (GCM) 10K type strain sequencing project: providing services to taxonomists for standard genome sequencing and annotation.</title>
        <authorList>
            <consortium name="The Broad Institute Genomics Platform"/>
            <consortium name="The Broad Institute Genome Sequencing Center for Infectious Disease"/>
            <person name="Wu L."/>
            <person name="Ma J."/>
        </authorList>
    </citation>
    <scope>NUCLEOTIDE SEQUENCE [LARGE SCALE GENOMIC DNA]</scope>
    <source>
        <strain evidence="3">KCTC 42730</strain>
    </source>
</reference>
<evidence type="ECO:0000256" key="1">
    <source>
        <dbReference type="ARBA" id="ARBA00009477"/>
    </source>
</evidence>
<dbReference type="Gene3D" id="1.10.287.470">
    <property type="entry name" value="Helix hairpin bin"/>
    <property type="match status" value="1"/>
</dbReference>
<dbReference type="PANTHER" id="PTHR30469">
    <property type="entry name" value="MULTIDRUG RESISTANCE PROTEIN MDTA"/>
    <property type="match status" value="1"/>
</dbReference>
<dbReference type="Gene3D" id="2.40.30.170">
    <property type="match status" value="1"/>
</dbReference>
<dbReference type="Gene3D" id="2.40.50.100">
    <property type="match status" value="1"/>
</dbReference>
<comment type="similarity">
    <text evidence="1">Belongs to the membrane fusion protein (MFP) (TC 8.A.1) family.</text>
</comment>
<dbReference type="InterPro" id="IPR006143">
    <property type="entry name" value="RND_pump_MFP"/>
</dbReference>
<evidence type="ECO:0000313" key="3">
    <source>
        <dbReference type="Proteomes" id="UP001595453"/>
    </source>
</evidence>
<dbReference type="NCBIfam" id="TIGR01730">
    <property type="entry name" value="RND_mfp"/>
    <property type="match status" value="1"/>
</dbReference>
<accession>A0ABV7CHB9</accession>
<protein>
    <submittedName>
        <fullName evidence="2">Efflux RND transporter periplasmic adaptor subunit</fullName>
    </submittedName>
</protein>
<keyword evidence="3" id="KW-1185">Reference proteome</keyword>
<dbReference type="RefSeq" id="WP_377121705.1">
    <property type="nucleotide sequence ID" value="NZ_JBHRSD010000010.1"/>
</dbReference>
<proteinExistence type="inferred from homology"/>
<dbReference type="SUPFAM" id="SSF111369">
    <property type="entry name" value="HlyD-like secretion proteins"/>
    <property type="match status" value="1"/>
</dbReference>
<dbReference type="EMBL" id="JBHRSD010000010">
    <property type="protein sequence ID" value="MFC3031955.1"/>
    <property type="molecule type" value="Genomic_DNA"/>
</dbReference>
<evidence type="ECO:0000313" key="2">
    <source>
        <dbReference type="EMBL" id="MFC3031955.1"/>
    </source>
</evidence>
<comment type="caution">
    <text evidence="2">The sequence shown here is derived from an EMBL/GenBank/DDBJ whole genome shotgun (WGS) entry which is preliminary data.</text>
</comment>
<dbReference type="PANTHER" id="PTHR30469:SF15">
    <property type="entry name" value="HLYD FAMILY OF SECRETION PROTEINS"/>
    <property type="match status" value="1"/>
</dbReference>